<gene>
    <name evidence="1" type="ORF">SAMN04487864_103248</name>
</gene>
<dbReference type="AlphaFoldDB" id="A0A1G6JSH5"/>
<dbReference type="OrthoDB" id="4979632at2"/>
<proteinExistence type="predicted"/>
<dbReference type="EMBL" id="FMYW01000003">
    <property type="protein sequence ID" value="SDC21702.1"/>
    <property type="molecule type" value="Genomic_DNA"/>
</dbReference>
<keyword evidence="2" id="KW-1185">Reference proteome</keyword>
<evidence type="ECO:0000313" key="2">
    <source>
        <dbReference type="Proteomes" id="UP000198943"/>
    </source>
</evidence>
<reference evidence="2" key="1">
    <citation type="submission" date="2016-10" db="EMBL/GenBank/DDBJ databases">
        <authorList>
            <person name="Varghese N."/>
            <person name="Submissions S."/>
        </authorList>
    </citation>
    <scope>NUCLEOTIDE SEQUENCE [LARGE SCALE GENOMIC DNA]</scope>
    <source>
        <strain evidence="2">DSM 11005</strain>
    </source>
</reference>
<sequence length="137" mass="15477">MNKAVKSKICPVCGSTKTTGYFYGKQEEYDEALKVMTKNPSLYGGNTMTPDTPMYHCKDCGHDWNIPHKYPFSGEADKNAKWLRCVVDDMMSLTKGKIYEVKSIRNGAYGIIDDEEEGIYLYNPACFEIVNDNYLGG</sequence>
<protein>
    <submittedName>
        <fullName evidence="1">Uncharacterized protein</fullName>
    </submittedName>
</protein>
<dbReference type="Proteomes" id="UP000198943">
    <property type="component" value="Unassembled WGS sequence"/>
</dbReference>
<accession>A0A1G6JSH5</accession>
<dbReference type="RefSeq" id="WP_093729686.1">
    <property type="nucleotide sequence ID" value="NZ_FMYW01000003.1"/>
</dbReference>
<name>A0A1G6JSH5_9FIRM</name>
<evidence type="ECO:0000313" key="1">
    <source>
        <dbReference type="EMBL" id="SDC21702.1"/>
    </source>
</evidence>
<organism evidence="1 2">
    <name type="scientific">Succiniclasticum ruminis</name>
    <dbReference type="NCBI Taxonomy" id="40841"/>
    <lineage>
        <taxon>Bacteria</taxon>
        <taxon>Bacillati</taxon>
        <taxon>Bacillota</taxon>
        <taxon>Negativicutes</taxon>
        <taxon>Acidaminococcales</taxon>
        <taxon>Acidaminococcaceae</taxon>
        <taxon>Succiniclasticum</taxon>
    </lineage>
</organism>